<name>A0ABP8U0L5_9ACTN</name>
<accession>A0ABP8U0L5</accession>
<comment type="caution">
    <text evidence="2">The sequence shown here is derived from an EMBL/GenBank/DDBJ whole genome shotgun (WGS) entry which is preliminary data.</text>
</comment>
<evidence type="ECO:0000313" key="3">
    <source>
        <dbReference type="Proteomes" id="UP001501442"/>
    </source>
</evidence>
<gene>
    <name evidence="2" type="ORF">GCM10023196_007450</name>
</gene>
<sequence length="227" mass="25249">MKKDGSWARRYSQFGGYAMELDLLPGPQAATRFALGQRSVEWWISELECEGAALIDHDEQRLLWQSGCDNDAAYQAAVLAVMAHTWPGWRIDWAHGGLGDILDALGEQRRRWESRRSSQGDTGAQDDRPERAAATSAPDSLRGLRDLVEKFGSHQEMDQATQAISLLLRVTGALTTLGEQSGLRVQTLVDNSFAHRPMDLTEEEHAAAQAAFDAVRRRYESRGAHSE</sequence>
<feature type="region of interest" description="Disordered" evidence="1">
    <location>
        <begin position="112"/>
        <end position="139"/>
    </location>
</feature>
<evidence type="ECO:0000313" key="2">
    <source>
        <dbReference type="EMBL" id="GAA4621060.1"/>
    </source>
</evidence>
<keyword evidence="3" id="KW-1185">Reference proteome</keyword>
<dbReference type="EMBL" id="BAABHK010000001">
    <property type="protein sequence ID" value="GAA4621060.1"/>
    <property type="molecule type" value="Genomic_DNA"/>
</dbReference>
<dbReference type="Proteomes" id="UP001501442">
    <property type="component" value="Unassembled WGS sequence"/>
</dbReference>
<evidence type="ECO:0000256" key="1">
    <source>
        <dbReference type="SAM" id="MobiDB-lite"/>
    </source>
</evidence>
<reference evidence="3" key="1">
    <citation type="journal article" date="2019" name="Int. J. Syst. Evol. Microbiol.">
        <title>The Global Catalogue of Microorganisms (GCM) 10K type strain sequencing project: providing services to taxonomists for standard genome sequencing and annotation.</title>
        <authorList>
            <consortium name="The Broad Institute Genomics Platform"/>
            <consortium name="The Broad Institute Genome Sequencing Center for Infectious Disease"/>
            <person name="Wu L."/>
            <person name="Ma J."/>
        </authorList>
    </citation>
    <scope>NUCLEOTIDE SEQUENCE [LARGE SCALE GENOMIC DNA]</scope>
    <source>
        <strain evidence="3">JCM 17939</strain>
    </source>
</reference>
<organism evidence="2 3">
    <name type="scientific">Actinoallomurus vinaceus</name>
    <dbReference type="NCBI Taxonomy" id="1080074"/>
    <lineage>
        <taxon>Bacteria</taxon>
        <taxon>Bacillati</taxon>
        <taxon>Actinomycetota</taxon>
        <taxon>Actinomycetes</taxon>
        <taxon>Streptosporangiales</taxon>
        <taxon>Thermomonosporaceae</taxon>
        <taxon>Actinoallomurus</taxon>
    </lineage>
</organism>
<proteinExistence type="predicted"/>
<protein>
    <submittedName>
        <fullName evidence="2">Uncharacterized protein</fullName>
    </submittedName>
</protein>